<dbReference type="Gene3D" id="3.80.10.10">
    <property type="entry name" value="Ribonuclease Inhibitor"/>
    <property type="match status" value="1"/>
</dbReference>
<dbReference type="SUPFAM" id="SSF52047">
    <property type="entry name" value="RNI-like"/>
    <property type="match status" value="1"/>
</dbReference>
<dbReference type="InterPro" id="IPR032675">
    <property type="entry name" value="LRR_dom_sf"/>
</dbReference>
<protein>
    <submittedName>
        <fullName evidence="1">Uncharacterized protein</fullName>
    </submittedName>
</protein>
<proteinExistence type="predicted"/>
<sequence length="301" mass="33388">MAQHSNLPDELIGAIVQRLCLSCTPREEDPSCSCEDTNQRDRGRVAALAALCQTSRQLNSLATVHLYHHPLCTRRAAVLAQTLVARKDLARHVKHLCLGDTFWDALSRRAEARNVQVDTVTSLCPNLESLHATLDYHEALQYMEETGSITTLPQLGVDWTTTLSLLRAAPNLTTLTLTLISACSDLSDLGGGGDKTLPNLTTLAFQFSTLSAASLITALRACPNLETFKYHMGGPLVGAEQFALPEAEHALLAHAPKLKFVRLHPNWGPQRPMFEDEWRFADRDQLERALARRGVKFEWRS</sequence>
<accession>A0AAN6PKW0</accession>
<dbReference type="EMBL" id="MU854335">
    <property type="protein sequence ID" value="KAK4042864.1"/>
    <property type="molecule type" value="Genomic_DNA"/>
</dbReference>
<name>A0AAN6PKW0_9PEZI</name>
<comment type="caution">
    <text evidence="1">The sequence shown here is derived from an EMBL/GenBank/DDBJ whole genome shotgun (WGS) entry which is preliminary data.</text>
</comment>
<reference evidence="2" key="1">
    <citation type="journal article" date="2023" name="Mol. Phylogenet. Evol.">
        <title>Genome-scale phylogeny and comparative genomics of the fungal order Sordariales.</title>
        <authorList>
            <person name="Hensen N."/>
            <person name="Bonometti L."/>
            <person name="Westerberg I."/>
            <person name="Brannstrom I.O."/>
            <person name="Guillou S."/>
            <person name="Cros-Aarteil S."/>
            <person name="Calhoun S."/>
            <person name="Haridas S."/>
            <person name="Kuo A."/>
            <person name="Mondo S."/>
            <person name="Pangilinan J."/>
            <person name="Riley R."/>
            <person name="LaButti K."/>
            <person name="Andreopoulos B."/>
            <person name="Lipzen A."/>
            <person name="Chen C."/>
            <person name="Yan M."/>
            <person name="Daum C."/>
            <person name="Ng V."/>
            <person name="Clum A."/>
            <person name="Steindorff A."/>
            <person name="Ohm R.A."/>
            <person name="Martin F."/>
            <person name="Silar P."/>
            <person name="Natvig D.O."/>
            <person name="Lalanne C."/>
            <person name="Gautier V."/>
            <person name="Ament-Velasquez S.L."/>
            <person name="Kruys A."/>
            <person name="Hutchinson M.I."/>
            <person name="Powell A.J."/>
            <person name="Barry K."/>
            <person name="Miller A.N."/>
            <person name="Grigoriev I.V."/>
            <person name="Debuchy R."/>
            <person name="Gladieux P."/>
            <person name="Hiltunen Thoren M."/>
            <person name="Johannesson H."/>
        </authorList>
    </citation>
    <scope>NUCLEOTIDE SEQUENCE [LARGE SCALE GENOMIC DNA]</scope>
    <source>
        <strain evidence="2">CBS 284.82</strain>
    </source>
</reference>
<evidence type="ECO:0000313" key="2">
    <source>
        <dbReference type="Proteomes" id="UP001303115"/>
    </source>
</evidence>
<gene>
    <name evidence="1" type="ORF">C8A01DRAFT_13605</name>
</gene>
<dbReference type="AlphaFoldDB" id="A0AAN6PKW0"/>
<keyword evidence="2" id="KW-1185">Reference proteome</keyword>
<dbReference type="Proteomes" id="UP001303115">
    <property type="component" value="Unassembled WGS sequence"/>
</dbReference>
<organism evidence="1 2">
    <name type="scientific">Parachaetomium inaequale</name>
    <dbReference type="NCBI Taxonomy" id="2588326"/>
    <lineage>
        <taxon>Eukaryota</taxon>
        <taxon>Fungi</taxon>
        <taxon>Dikarya</taxon>
        <taxon>Ascomycota</taxon>
        <taxon>Pezizomycotina</taxon>
        <taxon>Sordariomycetes</taxon>
        <taxon>Sordariomycetidae</taxon>
        <taxon>Sordariales</taxon>
        <taxon>Chaetomiaceae</taxon>
        <taxon>Parachaetomium</taxon>
    </lineage>
</organism>
<evidence type="ECO:0000313" key="1">
    <source>
        <dbReference type="EMBL" id="KAK4042864.1"/>
    </source>
</evidence>